<dbReference type="AlphaFoldDB" id="A0A4Q0MP41"/>
<proteinExistence type="predicted"/>
<comment type="caution">
    <text evidence="2">The sequence shown here is derived from an EMBL/GenBank/DDBJ whole genome shotgun (WGS) entry which is preliminary data.</text>
</comment>
<sequence length="395" mass="43394">MALTKPRARLHDGHGRHDRRVRAAVVAAWSSAREFMTEPPSAGPIVWLLTDDRPGNRTQVLGAARALGLPSIEKALCFRTPESRWFGRRGASLDTLDDRSREQIAPPFPDLVIAAGRRSVPVVSWIKQASRGRAKAVLLGRKTPDGVADLTVRLSYFRQVPDPKLLEIDLPLTQVDRERLDEIAKNEPDPLAGLQRPRTAFLVGGPTGQHDLTAEFAGRMAQETAAAAAETGGGLAIVTSPRTPTDAVAAIRAAAGEARLFEWSPDRSKNPYLAILANADLLVVTGESESMLAEAIQAQRPLTIYPLHEPPMRPISLARAWIARTAIRGGLFAPLCRKIMSDGLVTPRREFAAFHRMIEERGWGRVFDGRLNRKSPAPHDERERLADRMRSVLGT</sequence>
<reference evidence="2 3" key="1">
    <citation type="submission" date="2018-12" db="EMBL/GenBank/DDBJ databases">
        <title>bacterium Hansschlegelia zhihuaiae S113.</title>
        <authorList>
            <person name="He J."/>
        </authorList>
    </citation>
    <scope>NUCLEOTIDE SEQUENCE [LARGE SCALE GENOMIC DNA]</scope>
    <source>
        <strain evidence="2 3">S 113</strain>
    </source>
</reference>
<dbReference type="EMBL" id="RYFI01000001">
    <property type="protein sequence ID" value="RXF75504.1"/>
    <property type="molecule type" value="Genomic_DNA"/>
</dbReference>
<evidence type="ECO:0008006" key="4">
    <source>
        <dbReference type="Google" id="ProtNLM"/>
    </source>
</evidence>
<name>A0A4Q0MP41_9HYPH</name>
<protein>
    <recommendedName>
        <fullName evidence="4">Nucleoside-diphosphate sugar epimerase</fullName>
    </recommendedName>
</protein>
<keyword evidence="3" id="KW-1185">Reference proteome</keyword>
<evidence type="ECO:0000313" key="3">
    <source>
        <dbReference type="Proteomes" id="UP000289708"/>
    </source>
</evidence>
<gene>
    <name evidence="2" type="ORF">EK403_01210</name>
</gene>
<evidence type="ECO:0000256" key="1">
    <source>
        <dbReference type="SAM" id="MobiDB-lite"/>
    </source>
</evidence>
<dbReference type="OrthoDB" id="272235at2"/>
<dbReference type="Pfam" id="PF06258">
    <property type="entry name" value="Mito_fiss_Elm1"/>
    <property type="match status" value="1"/>
</dbReference>
<feature type="region of interest" description="Disordered" evidence="1">
    <location>
        <begin position="370"/>
        <end position="395"/>
    </location>
</feature>
<dbReference type="Proteomes" id="UP000289708">
    <property type="component" value="Unassembled WGS sequence"/>
</dbReference>
<organism evidence="2 3">
    <name type="scientific">Hansschlegelia zhihuaiae</name>
    <dbReference type="NCBI Taxonomy" id="405005"/>
    <lineage>
        <taxon>Bacteria</taxon>
        <taxon>Pseudomonadati</taxon>
        <taxon>Pseudomonadota</taxon>
        <taxon>Alphaproteobacteria</taxon>
        <taxon>Hyphomicrobiales</taxon>
        <taxon>Methylopilaceae</taxon>
        <taxon>Hansschlegelia</taxon>
    </lineage>
</organism>
<dbReference type="InterPro" id="IPR009367">
    <property type="entry name" value="Elm1-like"/>
</dbReference>
<accession>A0A4Q0MP41</accession>
<evidence type="ECO:0000313" key="2">
    <source>
        <dbReference type="EMBL" id="RXF75504.1"/>
    </source>
</evidence>